<evidence type="ECO:0000313" key="3">
    <source>
        <dbReference type="Proteomes" id="UP000199001"/>
    </source>
</evidence>
<dbReference type="Pfam" id="PF07336">
    <property type="entry name" value="ABATE"/>
    <property type="match status" value="1"/>
</dbReference>
<sequence>MSGEGRVRDPRPLVGEPLGLDLLNTIWVDAEGPHDLLGDLAGTRVWLASNDRSHRPATEPVRQALLVAREAIRAHVTDPTSPTAIADLNAVLARGHLTRSVGPDGPTTTARVDDPAHLTAWQAADSYLTLLAERPDRVRRCAHPDCVLHFYDTSPKGSRRWCSMAGCGNRAKAARHYARTRRPAG</sequence>
<dbReference type="PANTHER" id="PTHR35525">
    <property type="entry name" value="BLL6575 PROTEIN"/>
    <property type="match status" value="1"/>
</dbReference>
<dbReference type="InterPro" id="IPR021005">
    <property type="entry name" value="Znf_CGNR"/>
</dbReference>
<proteinExistence type="predicted"/>
<reference evidence="3" key="1">
    <citation type="submission" date="2016-06" db="EMBL/GenBank/DDBJ databases">
        <authorList>
            <person name="Varghese N."/>
            <person name="Submissions Spin"/>
        </authorList>
    </citation>
    <scope>NUCLEOTIDE SEQUENCE [LARGE SCALE GENOMIC DNA]</scope>
    <source>
        <strain evidence="3">DSM 43903</strain>
    </source>
</reference>
<dbReference type="STRING" id="47855.GA0070606_0395"/>
<organism evidence="2 3">
    <name type="scientific">Micromonospora citrea</name>
    <dbReference type="NCBI Taxonomy" id="47855"/>
    <lineage>
        <taxon>Bacteria</taxon>
        <taxon>Bacillati</taxon>
        <taxon>Actinomycetota</taxon>
        <taxon>Actinomycetes</taxon>
        <taxon>Micromonosporales</taxon>
        <taxon>Micromonosporaceae</taxon>
        <taxon>Micromonospora</taxon>
    </lineage>
</organism>
<dbReference type="SUPFAM" id="SSF160904">
    <property type="entry name" value="Jann2411-like"/>
    <property type="match status" value="1"/>
</dbReference>
<gene>
    <name evidence="2" type="ORF">GA0070606_0395</name>
</gene>
<dbReference type="AlphaFoldDB" id="A0A1C6TSL1"/>
<evidence type="ECO:0000259" key="1">
    <source>
        <dbReference type="Pfam" id="PF11706"/>
    </source>
</evidence>
<dbReference type="RefSeq" id="WP_091094780.1">
    <property type="nucleotide sequence ID" value="NZ_FMHZ01000002.1"/>
</dbReference>
<evidence type="ECO:0000313" key="2">
    <source>
        <dbReference type="EMBL" id="SCL44668.1"/>
    </source>
</evidence>
<name>A0A1C6TSL1_9ACTN</name>
<dbReference type="Gene3D" id="1.10.3300.10">
    <property type="entry name" value="Jann2411-like domain"/>
    <property type="match status" value="1"/>
</dbReference>
<feature type="domain" description="Zinc finger CGNR" evidence="1">
    <location>
        <begin position="137"/>
        <end position="179"/>
    </location>
</feature>
<dbReference type="EMBL" id="FMHZ01000002">
    <property type="protein sequence ID" value="SCL44668.1"/>
    <property type="molecule type" value="Genomic_DNA"/>
</dbReference>
<dbReference type="PANTHER" id="PTHR35525:SF3">
    <property type="entry name" value="BLL6575 PROTEIN"/>
    <property type="match status" value="1"/>
</dbReference>
<dbReference type="InterPro" id="IPR010852">
    <property type="entry name" value="ABATE"/>
</dbReference>
<keyword evidence="3" id="KW-1185">Reference proteome</keyword>
<accession>A0A1C6TSL1</accession>
<protein>
    <submittedName>
        <fullName evidence="2">Conserved protein containing a Zn-ribbon-like motif, possibly RNA-binding</fullName>
    </submittedName>
</protein>
<dbReference type="OrthoDB" id="123307at2"/>
<dbReference type="Proteomes" id="UP000199001">
    <property type="component" value="Unassembled WGS sequence"/>
</dbReference>
<dbReference type="InterPro" id="IPR023286">
    <property type="entry name" value="ABATE_dom_sf"/>
</dbReference>
<dbReference type="Pfam" id="PF11706">
    <property type="entry name" value="zf-CGNR"/>
    <property type="match status" value="1"/>
</dbReference>